<dbReference type="InterPro" id="IPR004216">
    <property type="entry name" value="Fuc/Ara_isomerase_C"/>
</dbReference>
<keyword evidence="3 6" id="KW-0464">Manganese</keyword>
<dbReference type="SUPFAM" id="SSF50443">
    <property type="entry name" value="FucI/AraA C-terminal domain-like"/>
    <property type="match status" value="1"/>
</dbReference>
<gene>
    <name evidence="6 10" type="primary">araA</name>
    <name evidence="10" type="ORF">CLMAG_39140</name>
</gene>
<evidence type="ECO:0000313" key="11">
    <source>
        <dbReference type="Proteomes" id="UP000076603"/>
    </source>
</evidence>
<sequence length="500" mass="55768">MLQVKKSVFWFITGSQHLYGEEVLRQVDRDSQDMVDGLNKTGKLPYEIVFKPVVTTPESIRKICVDASSDDSCAGIITWMHTFSPSKMWIAGLSALTKPYLHLHTQYNREIPWNSIDMDFMNLNQSAHGDREHGFIGARMGLNRKIVVGYWQNPEVVENIGSWMRVAVGYQEGRQLKVARIGDNMRDVAVTEGDKVEAQIKLGWYVDAYGIGDLVEYVDAVSESDLNALMDEYDQLYEIPEEGRKAGAFRNSIREQGRIELGMKALFEKGGYTAFTTNFQHLNGIKQLPGLAAQRLMAQGYGFGAEGDWKTAALVRVMKIMGDGLTGGTSLMEDYTYHLEAGKELILGAHMLEICPSIASSRPKIDVKPLGIGGKEAPARLLFEAKEGPAVCASLIDMGNRFRLIVNEVDAVKVENKMPNLPVASVLWRPQPSLAVAAEAWIMAGGAHHTSYSYDVTAQQLVDYAEAAGIECVVINKDTDPLKFRNELRWNEVAWGYRFR</sequence>
<accession>A0A162SB12</accession>
<comment type="caution">
    <text evidence="10">The sequence shown here is derived from an EMBL/GenBank/DDBJ whole genome shotgun (WGS) entry which is preliminary data.</text>
</comment>
<proteinExistence type="inferred from homology"/>
<dbReference type="UniPathway" id="UPA00145">
    <property type="reaction ID" value="UER00565"/>
</dbReference>
<dbReference type="Proteomes" id="UP000076603">
    <property type="component" value="Unassembled WGS sequence"/>
</dbReference>
<evidence type="ECO:0000256" key="3">
    <source>
        <dbReference type="ARBA" id="ARBA00023211"/>
    </source>
</evidence>
<keyword evidence="4 6" id="KW-0413">Isomerase</keyword>
<feature type="domain" description="L-arabinose isomerase C-terminal" evidence="8">
    <location>
        <begin position="328"/>
        <end position="471"/>
    </location>
</feature>
<dbReference type="Pfam" id="PF24856">
    <property type="entry name" value="AraA_central"/>
    <property type="match status" value="1"/>
</dbReference>
<name>A0A162SB12_9CLOT</name>
<dbReference type="InterPro" id="IPR055389">
    <property type="entry name" value="AraA_N"/>
</dbReference>
<dbReference type="PANTHER" id="PTHR38464">
    <property type="entry name" value="L-ARABINOSE ISOMERASE"/>
    <property type="match status" value="1"/>
</dbReference>
<evidence type="ECO:0000259" key="8">
    <source>
        <dbReference type="Pfam" id="PF11762"/>
    </source>
</evidence>
<comment type="similarity">
    <text evidence="6">Belongs to the arabinose isomerase family.</text>
</comment>
<comment type="cofactor">
    <cofactor evidence="6">
        <name>Mn(2+)</name>
        <dbReference type="ChEBI" id="CHEBI:29035"/>
    </cofactor>
    <text evidence="6">Binds 1 Mn(2+) ion per subunit.</text>
</comment>
<dbReference type="InterPro" id="IPR055390">
    <property type="entry name" value="AraA_central"/>
</dbReference>
<evidence type="ECO:0000259" key="9">
    <source>
        <dbReference type="Pfam" id="PF24856"/>
    </source>
</evidence>
<dbReference type="Pfam" id="PF11762">
    <property type="entry name" value="Arabinose_Iso_C"/>
    <property type="match status" value="1"/>
</dbReference>
<dbReference type="GO" id="GO:0030145">
    <property type="term" value="F:manganese ion binding"/>
    <property type="evidence" value="ECO:0007669"/>
    <property type="project" value="UniProtKB-UniRule"/>
</dbReference>
<organism evidence="10 11">
    <name type="scientific">Clostridium magnum DSM 2767</name>
    <dbReference type="NCBI Taxonomy" id="1121326"/>
    <lineage>
        <taxon>Bacteria</taxon>
        <taxon>Bacillati</taxon>
        <taxon>Bacillota</taxon>
        <taxon>Clostridia</taxon>
        <taxon>Eubacteriales</taxon>
        <taxon>Clostridiaceae</taxon>
        <taxon>Clostridium</taxon>
    </lineage>
</organism>
<comment type="pathway">
    <text evidence="6">Carbohydrate degradation; L-arabinose degradation via L-ribulose; D-xylulose 5-phosphate from L-arabinose (bacterial route): step 1/3.</text>
</comment>
<evidence type="ECO:0000256" key="4">
    <source>
        <dbReference type="ARBA" id="ARBA00023235"/>
    </source>
</evidence>
<feature type="binding site" evidence="6">
    <location>
        <position position="449"/>
    </location>
    <ligand>
        <name>Mn(2+)</name>
        <dbReference type="ChEBI" id="CHEBI:29035"/>
    </ligand>
</feature>
<keyword evidence="2 6" id="KW-0054">Arabinose catabolism</keyword>
<dbReference type="EC" id="5.3.1.4" evidence="6"/>
<dbReference type="SUPFAM" id="SSF53743">
    <property type="entry name" value="FucI/AraA N-terminal and middle domains"/>
    <property type="match status" value="1"/>
</dbReference>
<evidence type="ECO:0000259" key="7">
    <source>
        <dbReference type="Pfam" id="PF02610"/>
    </source>
</evidence>
<dbReference type="PATRIC" id="fig|1121326.3.peg.3961"/>
<dbReference type="GO" id="GO:0008733">
    <property type="term" value="F:L-arabinose isomerase activity"/>
    <property type="evidence" value="ECO:0007669"/>
    <property type="project" value="UniProtKB-UniRule"/>
</dbReference>
<reference evidence="10 11" key="1">
    <citation type="submission" date="2016-04" db="EMBL/GenBank/DDBJ databases">
        <title>Genome sequence of Clostridium magnum DSM 2767.</title>
        <authorList>
            <person name="Poehlein A."/>
            <person name="Uhlig R."/>
            <person name="Fischer R."/>
            <person name="Bahl H."/>
            <person name="Daniel R."/>
        </authorList>
    </citation>
    <scope>NUCLEOTIDE SEQUENCE [LARGE SCALE GENOMIC DNA]</scope>
    <source>
        <strain evidence="10 11">DSM 2767</strain>
    </source>
</reference>
<keyword evidence="1 6" id="KW-0479">Metal-binding</keyword>
<dbReference type="OrthoDB" id="9765600at2"/>
<dbReference type="CDD" id="cd03557">
    <property type="entry name" value="L-arabinose_isomerase"/>
    <property type="match status" value="1"/>
</dbReference>
<feature type="domain" description="L-arabinose isomerase N-terminal" evidence="7">
    <location>
        <begin position="9"/>
        <end position="172"/>
    </location>
</feature>
<feature type="binding site" evidence="6">
    <location>
        <position position="306"/>
    </location>
    <ligand>
        <name>Mn(2+)</name>
        <dbReference type="ChEBI" id="CHEBI:29035"/>
    </ligand>
</feature>
<dbReference type="PANTHER" id="PTHR38464:SF1">
    <property type="entry name" value="L-ARABINOSE ISOMERASE"/>
    <property type="match status" value="1"/>
</dbReference>
<dbReference type="Pfam" id="PF02610">
    <property type="entry name" value="AraA_N"/>
    <property type="match status" value="1"/>
</dbReference>
<dbReference type="Gene3D" id="3.40.50.10940">
    <property type="match status" value="1"/>
</dbReference>
<evidence type="ECO:0000256" key="5">
    <source>
        <dbReference type="ARBA" id="ARBA00023277"/>
    </source>
</evidence>
<evidence type="ECO:0000256" key="2">
    <source>
        <dbReference type="ARBA" id="ARBA00022935"/>
    </source>
</evidence>
<dbReference type="InterPro" id="IPR009015">
    <property type="entry name" value="Fucose_isomerase_N/cen_sf"/>
</dbReference>
<evidence type="ECO:0000313" key="10">
    <source>
        <dbReference type="EMBL" id="KZL91003.1"/>
    </source>
</evidence>
<evidence type="ECO:0000256" key="1">
    <source>
        <dbReference type="ARBA" id="ARBA00022723"/>
    </source>
</evidence>
<feature type="binding site" evidence="6">
    <location>
        <position position="350"/>
    </location>
    <ligand>
        <name>Mn(2+)</name>
        <dbReference type="ChEBI" id="CHEBI:29035"/>
    </ligand>
</feature>
<evidence type="ECO:0000256" key="6">
    <source>
        <dbReference type="HAMAP-Rule" id="MF_00519"/>
    </source>
</evidence>
<comment type="function">
    <text evidence="6">Catalyzes the conversion of L-arabinose to L-ribulose.</text>
</comment>
<dbReference type="InterPro" id="IPR003762">
    <property type="entry name" value="Lara_isomerase"/>
</dbReference>
<dbReference type="PIRSF" id="PIRSF001478">
    <property type="entry name" value="L-ara_isomerase"/>
    <property type="match status" value="1"/>
</dbReference>
<dbReference type="RefSeq" id="WP_066626131.1">
    <property type="nucleotide sequence ID" value="NZ_FQXL01000032.1"/>
</dbReference>
<comment type="catalytic activity">
    <reaction evidence="6">
        <text>beta-L-arabinopyranose = L-ribulose</text>
        <dbReference type="Rhea" id="RHEA:14821"/>
        <dbReference type="ChEBI" id="CHEBI:16880"/>
        <dbReference type="ChEBI" id="CHEBI:40886"/>
        <dbReference type="EC" id="5.3.1.4"/>
    </reaction>
</comment>
<dbReference type="STRING" id="1121326.CLMAG_39140"/>
<feature type="binding site" evidence="6">
    <location>
        <position position="333"/>
    </location>
    <ligand>
        <name>Mn(2+)</name>
        <dbReference type="ChEBI" id="CHEBI:29035"/>
    </ligand>
</feature>
<protein>
    <recommendedName>
        <fullName evidence="6">L-arabinose isomerase</fullName>
        <ecNumber evidence="6">5.3.1.4</ecNumber>
    </recommendedName>
</protein>
<dbReference type="HAMAP" id="MF_00519">
    <property type="entry name" value="Arabinose_Isome"/>
    <property type="match status" value="1"/>
</dbReference>
<keyword evidence="11" id="KW-1185">Reference proteome</keyword>
<dbReference type="InterPro" id="IPR038583">
    <property type="entry name" value="AraA_N_sf"/>
</dbReference>
<dbReference type="GO" id="GO:0005829">
    <property type="term" value="C:cytosol"/>
    <property type="evidence" value="ECO:0007669"/>
    <property type="project" value="TreeGrafter"/>
</dbReference>
<keyword evidence="5 6" id="KW-0119">Carbohydrate metabolism</keyword>
<feature type="domain" description="L-arabinose isomerase central" evidence="9">
    <location>
        <begin position="177"/>
        <end position="324"/>
    </location>
</feature>
<dbReference type="AlphaFoldDB" id="A0A162SB12"/>
<dbReference type="NCBIfam" id="NF002795">
    <property type="entry name" value="PRK02929.1"/>
    <property type="match status" value="1"/>
</dbReference>
<dbReference type="GO" id="GO:0019569">
    <property type="term" value="P:L-arabinose catabolic process to D-xylulose 5-phosphate"/>
    <property type="evidence" value="ECO:0007669"/>
    <property type="project" value="UniProtKB-UniRule"/>
</dbReference>
<dbReference type="InterPro" id="IPR024664">
    <property type="entry name" value="Ara_Isoase_C"/>
</dbReference>
<dbReference type="EMBL" id="LWAE01000004">
    <property type="protein sequence ID" value="KZL91003.1"/>
    <property type="molecule type" value="Genomic_DNA"/>
</dbReference>